<gene>
    <name evidence="10" type="ORF">AWZ03_001750</name>
</gene>
<proteinExistence type="predicted"/>
<keyword evidence="8" id="KW-0472">Membrane</keyword>
<dbReference type="GO" id="GO:0005829">
    <property type="term" value="C:cytosol"/>
    <property type="evidence" value="ECO:0007669"/>
    <property type="project" value="UniProtKB-SubCell"/>
</dbReference>
<organism evidence="10 11">
    <name type="scientific">Drosophila navojoa</name>
    <name type="common">Fruit fly</name>
    <dbReference type="NCBI Taxonomy" id="7232"/>
    <lineage>
        <taxon>Eukaryota</taxon>
        <taxon>Metazoa</taxon>
        <taxon>Ecdysozoa</taxon>
        <taxon>Arthropoda</taxon>
        <taxon>Hexapoda</taxon>
        <taxon>Insecta</taxon>
        <taxon>Pterygota</taxon>
        <taxon>Neoptera</taxon>
        <taxon>Endopterygota</taxon>
        <taxon>Diptera</taxon>
        <taxon>Brachycera</taxon>
        <taxon>Muscomorpha</taxon>
        <taxon>Ephydroidea</taxon>
        <taxon>Drosophilidae</taxon>
        <taxon>Drosophila</taxon>
    </lineage>
</organism>
<feature type="compositionally biased region" description="Polar residues" evidence="7">
    <location>
        <begin position="232"/>
        <end position="244"/>
    </location>
</feature>
<keyword evidence="8" id="KW-1133">Transmembrane helix</keyword>
<dbReference type="PANTHER" id="PTHR10957">
    <property type="entry name" value="RAP1 GTPASE-GDP DISSOCIATION STIMULATOR 1"/>
    <property type="match status" value="1"/>
</dbReference>
<evidence type="ECO:0000256" key="6">
    <source>
        <dbReference type="ARBA" id="ARBA00023128"/>
    </source>
</evidence>
<keyword evidence="6" id="KW-0496">Mitochondrion</keyword>
<evidence type="ECO:0000256" key="5">
    <source>
        <dbReference type="ARBA" id="ARBA00022824"/>
    </source>
</evidence>
<dbReference type="Gene3D" id="1.10.287.110">
    <property type="entry name" value="DnaJ domain"/>
    <property type="match status" value="1"/>
</dbReference>
<evidence type="ECO:0000256" key="1">
    <source>
        <dbReference type="ARBA" id="ARBA00004173"/>
    </source>
</evidence>
<dbReference type="InterPro" id="IPR000225">
    <property type="entry name" value="Armadillo"/>
</dbReference>
<sequence length="1018" mass="114845">MYIKPKFLITQAAGKCRDYAAQDSDVQPDLHWLTEAVAEVILGNYSMAMEVINKGLEHCSNSHEETTALLELKNIVARLRLKCEDPEQLIGPTYKSTALPHSFSVHMLDVVQKVLRCRNHYEVLRISHHATYSEVKRAYKRLALRLHPDKNRAPGAEIAFRRINEAADILTDNQRRIEYNLLTAVGDGLVSKNTHPANKHDDGQDTCRQRFAKLQKEEEEEEAAAEAEQVQPRRSYQPANQRVPQRQSLYQTEQLVIGLVAALVFIIITLHYLATAPNYSFSPTSSHTVRMTSRLSRIPYFVTPEWAGSQTPKQLELLEQEIDEIYLNELKHNCKQERKLRNKLLQRARHINNRNLHEHALKMPTPACHALVQVDQEKYKLLDHTEMDELIEQLKTTSVSLDNTTTTLLSEISSTKDPKLFDKHELADCFLRLTQCEDTNVRKEAAKCIAEITKSEVQRKKFTKRDIIAAFLECLRHVPAADGSMELPIQICRALGNICYLNDEARDLILELEGDAVLLRLLDIAEIEDAVNAPQFIKVRGGLLSNYLLGGEGLAKRAMELGIMQQLERIVDTGASNVEQHEDLLLNTLPLLSILTENVADLNFDSHLNIKLSRILAASTNPDLAEMCLELLHYQAESDEVKLLLAKDGLCETIYNLLEKYKTLASTSEARALMKLACELIVLILTGDESMHYLYTTPLLKNMVDWLDSTDIDLLTTGVLALGNFARTDSHCIYFVEQQTMNKLLQVLAKNNGVKDDVRLQHALLSALRNLVIPKPNKNAVIQAGLVQTILPMLEIHQPPVVFKLLGTLRMTVDGQEKLALELLKNKTLIEQLVHWSKSSDYAGVTGESLRLMAWLIKHAYLNKIAYALPRKGDAPAEQIADKIPLAQDYDRSSLNEFLSNEGTVEAMVNMLTAQHLVMQNEALIALCILSVVYLSQSGREAEQAQRLQDELIKCNVGAKLAELIAKSSDSMTKEIVENLENCINLLKTAEKLVAHLEQHNINELLKSIPILTEYCTL</sequence>
<dbReference type="OMA" id="MELEIMQ"/>
<dbReference type="InterPro" id="IPR001623">
    <property type="entry name" value="DnaJ_domain"/>
</dbReference>
<dbReference type="InterPro" id="IPR016024">
    <property type="entry name" value="ARM-type_fold"/>
</dbReference>
<evidence type="ECO:0000313" key="10">
    <source>
        <dbReference type="EMBL" id="TDG51690.1"/>
    </source>
</evidence>
<dbReference type="OrthoDB" id="26149at2759"/>
<comment type="caution">
    <text evidence="10">The sequence shown here is derived from an EMBL/GenBank/DDBJ whole genome shotgun (WGS) entry which is preliminary data.</text>
</comment>
<dbReference type="InterPro" id="IPR036869">
    <property type="entry name" value="J_dom_sf"/>
</dbReference>
<feature type="region of interest" description="Disordered" evidence="7">
    <location>
        <begin position="215"/>
        <end position="244"/>
    </location>
</feature>
<accession>A0A484BUE3</accession>
<comment type="subcellular location">
    <subcellularLocation>
        <location evidence="3">Cytoplasm</location>
        <location evidence="3">Cytosol</location>
    </subcellularLocation>
    <subcellularLocation>
        <location evidence="2">Endoplasmic reticulum</location>
    </subcellularLocation>
    <subcellularLocation>
        <location evidence="1">Mitochondrion</location>
    </subcellularLocation>
</comment>
<dbReference type="InterPro" id="IPR011989">
    <property type="entry name" value="ARM-like"/>
</dbReference>
<dbReference type="Gene3D" id="1.25.10.10">
    <property type="entry name" value="Leucine-rich Repeat Variant"/>
    <property type="match status" value="2"/>
</dbReference>
<name>A0A484BUE3_DRONA</name>
<dbReference type="InterPro" id="IPR015399">
    <property type="entry name" value="DUF1977_DnaJ-like"/>
</dbReference>
<feature type="domain" description="J" evidence="9">
    <location>
        <begin position="119"/>
        <end position="183"/>
    </location>
</feature>
<dbReference type="GO" id="GO:0009653">
    <property type="term" value="P:anatomical structure morphogenesis"/>
    <property type="evidence" value="ECO:0007669"/>
    <property type="project" value="UniProtKB-ARBA"/>
</dbReference>
<dbReference type="InterPro" id="IPR040144">
    <property type="entry name" value="RAP1GDS1"/>
</dbReference>
<dbReference type="FunFam" id="1.25.10.10:FF:000858">
    <property type="entry name" value="Vimar"/>
    <property type="match status" value="1"/>
</dbReference>
<dbReference type="PROSITE" id="PS50076">
    <property type="entry name" value="DNAJ_2"/>
    <property type="match status" value="1"/>
</dbReference>
<evidence type="ECO:0000256" key="7">
    <source>
        <dbReference type="SAM" id="MobiDB-lite"/>
    </source>
</evidence>
<dbReference type="CDD" id="cd06257">
    <property type="entry name" value="DnaJ"/>
    <property type="match status" value="1"/>
</dbReference>
<dbReference type="EMBL" id="LSRL02000007">
    <property type="protein sequence ID" value="TDG51690.1"/>
    <property type="molecule type" value="Genomic_DNA"/>
</dbReference>
<evidence type="ECO:0000256" key="3">
    <source>
        <dbReference type="ARBA" id="ARBA00004514"/>
    </source>
</evidence>
<dbReference type="GO" id="GO:0005739">
    <property type="term" value="C:mitochondrion"/>
    <property type="evidence" value="ECO:0007669"/>
    <property type="project" value="UniProtKB-SubCell"/>
</dbReference>
<keyword evidence="5" id="KW-0256">Endoplasmic reticulum</keyword>
<dbReference type="STRING" id="7232.A0A484BUE3"/>
<keyword evidence="8" id="KW-0812">Transmembrane</keyword>
<dbReference type="SMART" id="SM00185">
    <property type="entry name" value="ARM"/>
    <property type="match status" value="4"/>
</dbReference>
<dbReference type="GO" id="GO:0005085">
    <property type="term" value="F:guanyl-nucleotide exchange factor activity"/>
    <property type="evidence" value="ECO:0007669"/>
    <property type="project" value="InterPro"/>
</dbReference>
<dbReference type="Pfam" id="PF00226">
    <property type="entry name" value="DnaJ"/>
    <property type="match status" value="1"/>
</dbReference>
<evidence type="ECO:0000256" key="4">
    <source>
        <dbReference type="ARBA" id="ARBA00022490"/>
    </source>
</evidence>
<evidence type="ECO:0000256" key="2">
    <source>
        <dbReference type="ARBA" id="ARBA00004240"/>
    </source>
</evidence>
<evidence type="ECO:0000259" key="9">
    <source>
        <dbReference type="PROSITE" id="PS50076"/>
    </source>
</evidence>
<keyword evidence="11" id="KW-1185">Reference proteome</keyword>
<protein>
    <recommendedName>
        <fullName evidence="9">J domain-containing protein</fullName>
    </recommendedName>
</protein>
<keyword evidence="4" id="KW-0963">Cytoplasm</keyword>
<dbReference type="Proteomes" id="UP000295192">
    <property type="component" value="Unassembled WGS sequence"/>
</dbReference>
<dbReference type="SUPFAM" id="SSF46565">
    <property type="entry name" value="Chaperone J-domain"/>
    <property type="match status" value="1"/>
</dbReference>
<evidence type="ECO:0000256" key="8">
    <source>
        <dbReference type="SAM" id="Phobius"/>
    </source>
</evidence>
<dbReference type="AlphaFoldDB" id="A0A484BUE3"/>
<dbReference type="SUPFAM" id="SSF48371">
    <property type="entry name" value="ARM repeat"/>
    <property type="match status" value="1"/>
</dbReference>
<reference evidence="10 11" key="1">
    <citation type="journal article" date="2019" name="J. Hered.">
        <title>An Improved Genome Assembly for Drosophila navojoa, the Basal Species in the mojavensis Cluster.</title>
        <authorList>
            <person name="Vanderlinde T."/>
            <person name="Dupim E.G."/>
            <person name="Nazario-Yepiz N.O."/>
            <person name="Carvalho A.B."/>
        </authorList>
    </citation>
    <scope>NUCLEOTIDE SEQUENCE [LARGE SCALE GENOMIC DNA]</scope>
    <source>
        <strain evidence="10">Navoj_Jal97</strain>
        <tissue evidence="10">Whole organism</tissue>
    </source>
</reference>
<evidence type="ECO:0000313" key="11">
    <source>
        <dbReference type="Proteomes" id="UP000295192"/>
    </source>
</evidence>
<dbReference type="GO" id="GO:0005783">
    <property type="term" value="C:endoplasmic reticulum"/>
    <property type="evidence" value="ECO:0007669"/>
    <property type="project" value="UniProtKB-SubCell"/>
</dbReference>
<dbReference type="PRINTS" id="PR00625">
    <property type="entry name" value="JDOMAIN"/>
</dbReference>
<dbReference type="Pfam" id="PF09320">
    <property type="entry name" value="DUF1977"/>
    <property type="match status" value="1"/>
</dbReference>
<feature type="transmembrane region" description="Helical" evidence="8">
    <location>
        <begin position="255"/>
        <end position="274"/>
    </location>
</feature>
<dbReference type="SMART" id="SM00271">
    <property type="entry name" value="DnaJ"/>
    <property type="match status" value="1"/>
</dbReference>